<gene>
    <name evidence="2" type="ORF">GIB67_033714</name>
</gene>
<proteinExistence type="predicted"/>
<protein>
    <submittedName>
        <fullName evidence="2">Uncharacterized protein</fullName>
    </submittedName>
</protein>
<evidence type="ECO:0000256" key="1">
    <source>
        <dbReference type="SAM" id="Phobius"/>
    </source>
</evidence>
<accession>A0A7J7P4I0</accession>
<dbReference type="EMBL" id="JACGCM010000287">
    <property type="protein sequence ID" value="KAF6174182.1"/>
    <property type="molecule type" value="Genomic_DNA"/>
</dbReference>
<dbReference type="AlphaFoldDB" id="A0A7J7P4I0"/>
<keyword evidence="1" id="KW-0472">Membrane</keyword>
<keyword evidence="3" id="KW-1185">Reference proteome</keyword>
<keyword evidence="1" id="KW-0812">Transmembrane</keyword>
<keyword evidence="1" id="KW-1133">Transmembrane helix</keyword>
<evidence type="ECO:0000313" key="2">
    <source>
        <dbReference type="EMBL" id="KAF6174182.1"/>
    </source>
</evidence>
<dbReference type="Proteomes" id="UP000541444">
    <property type="component" value="Unassembled WGS sequence"/>
</dbReference>
<evidence type="ECO:0000313" key="3">
    <source>
        <dbReference type="Proteomes" id="UP000541444"/>
    </source>
</evidence>
<organism evidence="2 3">
    <name type="scientific">Kingdonia uniflora</name>
    <dbReference type="NCBI Taxonomy" id="39325"/>
    <lineage>
        <taxon>Eukaryota</taxon>
        <taxon>Viridiplantae</taxon>
        <taxon>Streptophyta</taxon>
        <taxon>Embryophyta</taxon>
        <taxon>Tracheophyta</taxon>
        <taxon>Spermatophyta</taxon>
        <taxon>Magnoliopsida</taxon>
        <taxon>Ranunculales</taxon>
        <taxon>Circaeasteraceae</taxon>
        <taxon>Kingdonia</taxon>
    </lineage>
</organism>
<name>A0A7J7P4I0_9MAGN</name>
<reference evidence="2 3" key="1">
    <citation type="journal article" date="2020" name="IScience">
        <title>Genome Sequencing of the Endangered Kingdonia uniflora (Circaeasteraceae, Ranunculales) Reveals Potential Mechanisms of Evolutionary Specialization.</title>
        <authorList>
            <person name="Sun Y."/>
            <person name="Deng T."/>
            <person name="Zhang A."/>
            <person name="Moore M.J."/>
            <person name="Landis J.B."/>
            <person name="Lin N."/>
            <person name="Zhang H."/>
            <person name="Zhang X."/>
            <person name="Huang J."/>
            <person name="Zhang X."/>
            <person name="Sun H."/>
            <person name="Wang H."/>
        </authorList>
    </citation>
    <scope>NUCLEOTIDE SEQUENCE [LARGE SCALE GENOMIC DNA]</scope>
    <source>
        <strain evidence="2">TB1705</strain>
        <tissue evidence="2">Leaf</tissue>
    </source>
</reference>
<comment type="caution">
    <text evidence="2">The sequence shown here is derived from an EMBL/GenBank/DDBJ whole genome shotgun (WGS) entry which is preliminary data.</text>
</comment>
<sequence>MENTLGAKVLPEIKTEEENLTSGIFLSSAATIEPYHPVIQIAVLLAIVFSLLGRTWQSINSTTRGYRMNKETNELIKEVEELLKERDAQNGIGIERIYINE</sequence>
<feature type="transmembrane region" description="Helical" evidence="1">
    <location>
        <begin position="35"/>
        <end position="52"/>
    </location>
</feature>